<dbReference type="AlphaFoldDB" id="A0A1G6JJG4"/>
<accession>A0A1G6JJG4</accession>
<dbReference type="STRING" id="187868.SAMN05192589_101403"/>
<dbReference type="SUPFAM" id="SSF46785">
    <property type="entry name" value="Winged helix' DNA-binding domain"/>
    <property type="match status" value="1"/>
</dbReference>
<proteinExistence type="predicted"/>
<evidence type="ECO:0000259" key="5">
    <source>
        <dbReference type="PROSITE" id="PS50949"/>
    </source>
</evidence>
<evidence type="ECO:0000256" key="3">
    <source>
        <dbReference type="ARBA" id="ARBA00023163"/>
    </source>
</evidence>
<gene>
    <name evidence="6" type="ORF">SAMN05192589_101403</name>
</gene>
<dbReference type="Pfam" id="PF07702">
    <property type="entry name" value="UTRA"/>
    <property type="match status" value="1"/>
</dbReference>
<dbReference type="PANTHER" id="PTHR44846">
    <property type="entry name" value="MANNOSYL-D-GLYCERATE TRANSPORT/METABOLISM SYSTEM REPRESSOR MNGR-RELATED"/>
    <property type="match status" value="1"/>
</dbReference>
<evidence type="ECO:0000256" key="2">
    <source>
        <dbReference type="ARBA" id="ARBA00023125"/>
    </source>
</evidence>
<dbReference type="Proteomes" id="UP000198781">
    <property type="component" value="Unassembled WGS sequence"/>
</dbReference>
<dbReference type="Gene3D" id="1.10.10.10">
    <property type="entry name" value="Winged helix-like DNA-binding domain superfamily/Winged helix DNA-binding domain"/>
    <property type="match status" value="1"/>
</dbReference>
<keyword evidence="2" id="KW-0238">DNA-binding</keyword>
<keyword evidence="1" id="KW-0805">Transcription regulation</keyword>
<dbReference type="PANTHER" id="PTHR44846:SF16">
    <property type="entry name" value="TRANSCRIPTIONAL REGULATOR PHNF-RELATED"/>
    <property type="match status" value="1"/>
</dbReference>
<name>A0A1G6JJG4_9BURK</name>
<dbReference type="InterPro" id="IPR011663">
    <property type="entry name" value="UTRA"/>
</dbReference>
<dbReference type="NCBIfam" id="TIGR02018">
    <property type="entry name" value="his_ut_repres"/>
    <property type="match status" value="1"/>
</dbReference>
<dbReference type="CDD" id="cd07377">
    <property type="entry name" value="WHTH_GntR"/>
    <property type="match status" value="1"/>
</dbReference>
<dbReference type="SMART" id="SM00345">
    <property type="entry name" value="HTH_GNTR"/>
    <property type="match status" value="1"/>
</dbReference>
<dbReference type="EMBL" id="FMZC01000001">
    <property type="protein sequence ID" value="SDC18086.1"/>
    <property type="molecule type" value="Genomic_DNA"/>
</dbReference>
<dbReference type="InterPro" id="IPR028978">
    <property type="entry name" value="Chorismate_lyase_/UTRA_dom_sf"/>
</dbReference>
<evidence type="ECO:0000256" key="4">
    <source>
        <dbReference type="NCBIfam" id="TIGR02018"/>
    </source>
</evidence>
<feature type="domain" description="HTH gntR-type" evidence="5">
    <location>
        <begin position="26"/>
        <end position="94"/>
    </location>
</feature>
<dbReference type="InterPro" id="IPR050679">
    <property type="entry name" value="Bact_HTH_transcr_reg"/>
</dbReference>
<dbReference type="InterPro" id="IPR036390">
    <property type="entry name" value="WH_DNA-bd_sf"/>
</dbReference>
<dbReference type="FunFam" id="1.10.10.10:FF:000079">
    <property type="entry name" value="GntR family transcriptional regulator"/>
    <property type="match status" value="1"/>
</dbReference>
<dbReference type="OrthoDB" id="9808698at2"/>
<keyword evidence="7" id="KW-1185">Reference proteome</keyword>
<evidence type="ECO:0000256" key="1">
    <source>
        <dbReference type="ARBA" id="ARBA00023015"/>
    </source>
</evidence>
<dbReference type="PRINTS" id="PR00035">
    <property type="entry name" value="HTHGNTR"/>
</dbReference>
<dbReference type="Pfam" id="PF00392">
    <property type="entry name" value="GntR"/>
    <property type="match status" value="1"/>
</dbReference>
<dbReference type="SUPFAM" id="SSF64288">
    <property type="entry name" value="Chorismate lyase-like"/>
    <property type="match status" value="1"/>
</dbReference>
<dbReference type="RefSeq" id="WP_092739754.1">
    <property type="nucleotide sequence ID" value="NZ_FMZC01000001.1"/>
</dbReference>
<evidence type="ECO:0000313" key="6">
    <source>
        <dbReference type="EMBL" id="SDC18086.1"/>
    </source>
</evidence>
<dbReference type="InterPro" id="IPR010248">
    <property type="entry name" value="His_ut_repres"/>
</dbReference>
<dbReference type="SMART" id="SM00866">
    <property type="entry name" value="UTRA"/>
    <property type="match status" value="1"/>
</dbReference>
<dbReference type="GO" id="GO:0045892">
    <property type="term" value="P:negative regulation of DNA-templated transcription"/>
    <property type="evidence" value="ECO:0007669"/>
    <property type="project" value="UniProtKB-UniRule"/>
</dbReference>
<dbReference type="InterPro" id="IPR036388">
    <property type="entry name" value="WH-like_DNA-bd_sf"/>
</dbReference>
<dbReference type="GO" id="GO:0003677">
    <property type="term" value="F:DNA binding"/>
    <property type="evidence" value="ECO:0007669"/>
    <property type="project" value="UniProtKB-UniRule"/>
</dbReference>
<protein>
    <recommendedName>
        <fullName evidence="4">Histidine utilization repressor</fullName>
    </recommendedName>
</protein>
<dbReference type="GO" id="GO:0006547">
    <property type="term" value="P:L-histidine metabolic process"/>
    <property type="evidence" value="ECO:0007669"/>
    <property type="project" value="UniProtKB-UniRule"/>
</dbReference>
<keyword evidence="3" id="KW-0804">Transcription</keyword>
<organism evidence="6 7">
    <name type="scientific">Paracidovorax valerianellae</name>
    <dbReference type="NCBI Taxonomy" id="187868"/>
    <lineage>
        <taxon>Bacteria</taxon>
        <taxon>Pseudomonadati</taxon>
        <taxon>Pseudomonadota</taxon>
        <taxon>Betaproteobacteria</taxon>
        <taxon>Burkholderiales</taxon>
        <taxon>Comamonadaceae</taxon>
        <taxon>Paracidovorax</taxon>
    </lineage>
</organism>
<sequence length="263" mass="29000">MNAAVPRAEADAVAAAAAAPAAEPALALYQQVKDFIARKIQDGSWRAGDRLPSESELVLQFGMSRMTVNRALRELSEQGRIVRVAGVGSFVAEDKPQSTLLQIANLASEIRQRGHDYRCDVLTVERVSASMEVAAALDLRTGESVFHAVCVHREDGVAVQLEDRYVNPRVVPTFAQQDFTRLQPSEFLVRNVPFDQVEHVVDAVLPTLEQAQLLGMEPAQPCLLLTRRTWSRGVPVTMVRCLHPASRYRLGSRFRADGNPVFG</sequence>
<dbReference type="InterPro" id="IPR000524">
    <property type="entry name" value="Tscrpt_reg_HTH_GntR"/>
</dbReference>
<dbReference type="GO" id="GO:0003700">
    <property type="term" value="F:DNA-binding transcription factor activity"/>
    <property type="evidence" value="ECO:0007669"/>
    <property type="project" value="UniProtKB-UniRule"/>
</dbReference>
<reference evidence="6 7" key="1">
    <citation type="submission" date="2016-10" db="EMBL/GenBank/DDBJ databases">
        <authorList>
            <person name="de Groot N.N."/>
        </authorList>
    </citation>
    <scope>NUCLEOTIDE SEQUENCE [LARGE SCALE GENOMIC DNA]</scope>
    <source>
        <strain evidence="6 7">DSM 16619</strain>
    </source>
</reference>
<dbReference type="PROSITE" id="PS50949">
    <property type="entry name" value="HTH_GNTR"/>
    <property type="match status" value="1"/>
</dbReference>
<dbReference type="Gene3D" id="3.40.1410.10">
    <property type="entry name" value="Chorismate lyase-like"/>
    <property type="match status" value="1"/>
</dbReference>
<evidence type="ECO:0000313" key="7">
    <source>
        <dbReference type="Proteomes" id="UP000198781"/>
    </source>
</evidence>